<feature type="transmembrane region" description="Helical" evidence="3">
    <location>
        <begin position="172"/>
        <end position="190"/>
    </location>
</feature>
<reference evidence="4 5" key="1">
    <citation type="submission" date="2021-06" db="EMBL/GenBank/DDBJ databases">
        <title>Genome-based taxonomic framework of Microbacterium strains isolated from marine environment, the description of four new species and reclassification of four preexisting species.</title>
        <authorList>
            <person name="Lee S.D."/>
            <person name="Kim S.-M."/>
            <person name="Byeon Y.-S."/>
            <person name="Yang H.L."/>
            <person name="Kim I.S."/>
        </authorList>
    </citation>
    <scope>NUCLEOTIDE SEQUENCE [LARGE SCALE GENOMIC DNA]</scope>
    <source>
        <strain evidence="4 5">SSW1-49</strain>
    </source>
</reference>
<keyword evidence="3" id="KW-0472">Membrane</keyword>
<keyword evidence="3" id="KW-1133">Transmembrane helix</keyword>
<dbReference type="NCBIfam" id="TIGR02228">
    <property type="entry name" value="sigpep_I_arch"/>
    <property type="match status" value="1"/>
</dbReference>
<sequence length="212" mass="22527">MTTPMTRRSLREQAPSSDAPGTVTAAPTPSGRRRHPGRLIADALLWIAAVGGVLCIVLVVLAFTAQITLIMFRTGSMSPTIPAGSVAVVQRVPASDIAIGDVVTVDRVDALPITHRVTSVEQGATADERIITMRGDANADDDPFPYTATSVRIVLFSIPGIATAIVGMGNPYVLGALTLAATTLVVWAFWPRAEPSERSERSERRERGGRGR</sequence>
<feature type="transmembrane region" description="Helical" evidence="3">
    <location>
        <begin position="144"/>
        <end position="165"/>
    </location>
</feature>
<dbReference type="CDD" id="cd06530">
    <property type="entry name" value="S26_SPase_I"/>
    <property type="match status" value="1"/>
</dbReference>
<keyword evidence="4" id="KW-0378">Hydrolase</keyword>
<dbReference type="EMBL" id="JAHWXN010000002">
    <property type="protein sequence ID" value="MCK2037656.1"/>
    <property type="molecule type" value="Genomic_DNA"/>
</dbReference>
<evidence type="ECO:0000256" key="3">
    <source>
        <dbReference type="SAM" id="Phobius"/>
    </source>
</evidence>
<keyword evidence="5" id="KW-1185">Reference proteome</keyword>
<feature type="transmembrane region" description="Helical" evidence="3">
    <location>
        <begin position="43"/>
        <end position="72"/>
    </location>
</feature>
<dbReference type="InterPro" id="IPR019533">
    <property type="entry name" value="Peptidase_S26"/>
</dbReference>
<comment type="caution">
    <text evidence="4">The sequence shown here is derived from an EMBL/GenBank/DDBJ whole genome shotgun (WGS) entry which is preliminary data.</text>
</comment>
<accession>A0ABT0FHY0</accession>
<name>A0ABT0FHY0_9MICO</name>
<dbReference type="InterPro" id="IPR001733">
    <property type="entry name" value="Peptidase_S26B"/>
</dbReference>
<protein>
    <recommendedName>
        <fullName evidence="1">Signal peptidase I</fullName>
        <ecNumber evidence="1">3.4.21.89</ecNumber>
    </recommendedName>
</protein>
<dbReference type="EC" id="3.4.21.89" evidence="1"/>
<gene>
    <name evidence="4" type="ORF">KZC51_16125</name>
</gene>
<evidence type="ECO:0000313" key="4">
    <source>
        <dbReference type="EMBL" id="MCK2037656.1"/>
    </source>
</evidence>
<dbReference type="GO" id="GO:0009003">
    <property type="term" value="F:signal peptidase activity"/>
    <property type="evidence" value="ECO:0007669"/>
    <property type="project" value="UniProtKB-EC"/>
</dbReference>
<dbReference type="Proteomes" id="UP001300096">
    <property type="component" value="Unassembled WGS sequence"/>
</dbReference>
<evidence type="ECO:0000313" key="5">
    <source>
        <dbReference type="Proteomes" id="UP001300096"/>
    </source>
</evidence>
<proteinExistence type="predicted"/>
<organism evidence="4 5">
    <name type="scientific">Microbacterium croceum</name>
    <dbReference type="NCBI Taxonomy" id="2851645"/>
    <lineage>
        <taxon>Bacteria</taxon>
        <taxon>Bacillati</taxon>
        <taxon>Actinomycetota</taxon>
        <taxon>Actinomycetes</taxon>
        <taxon>Micrococcales</taxon>
        <taxon>Microbacteriaceae</taxon>
        <taxon>Microbacterium</taxon>
    </lineage>
</organism>
<evidence type="ECO:0000256" key="2">
    <source>
        <dbReference type="SAM" id="MobiDB-lite"/>
    </source>
</evidence>
<feature type="region of interest" description="Disordered" evidence="2">
    <location>
        <begin position="1"/>
        <end position="34"/>
    </location>
</feature>
<evidence type="ECO:0000256" key="1">
    <source>
        <dbReference type="NCBIfam" id="TIGR02228"/>
    </source>
</evidence>
<keyword evidence="3" id="KW-0812">Transmembrane</keyword>